<accession>A0A0H5Q3G5</accession>
<proteinExistence type="predicted"/>
<reference evidence="1" key="1">
    <citation type="submission" date="2015-06" db="EMBL/GenBank/DDBJ databases">
        <authorList>
            <person name="Joergensen T."/>
        </authorList>
    </citation>
    <scope>NUCLEOTIDE SEQUENCE</scope>
    <source>
        <plasmid evidence="1">pRGFK0834</plasmid>
    </source>
</reference>
<protein>
    <submittedName>
        <fullName evidence="1">Uncharacterized protein</fullName>
    </submittedName>
</protein>
<evidence type="ECO:0000313" key="1">
    <source>
        <dbReference type="EMBL" id="CRY95940.1"/>
    </source>
</evidence>
<dbReference type="InterPro" id="IPR013321">
    <property type="entry name" value="Arc_rbn_hlx_hlx"/>
</dbReference>
<dbReference type="Gene3D" id="1.10.1220.10">
    <property type="entry name" value="Met repressor-like"/>
    <property type="match status" value="1"/>
</dbReference>
<organism evidence="1">
    <name type="scientific">uncultured prokaryote</name>
    <dbReference type="NCBI Taxonomy" id="198431"/>
    <lineage>
        <taxon>unclassified sequences</taxon>
        <taxon>environmental samples</taxon>
    </lineage>
</organism>
<geneLocation type="plasmid" evidence="1">
    <name>pRGFK0834</name>
</geneLocation>
<dbReference type="GO" id="GO:0006355">
    <property type="term" value="P:regulation of DNA-templated transcription"/>
    <property type="evidence" value="ECO:0007669"/>
    <property type="project" value="InterPro"/>
</dbReference>
<dbReference type="Pfam" id="PF04221">
    <property type="entry name" value="RelB"/>
    <property type="match status" value="1"/>
</dbReference>
<dbReference type="AlphaFoldDB" id="A0A0H5Q3G5"/>
<name>A0A0H5Q3G5_9ZZZZ</name>
<dbReference type="EMBL" id="LN853440">
    <property type="protein sequence ID" value="CRY95940.1"/>
    <property type="molecule type" value="Genomic_DNA"/>
</dbReference>
<keyword evidence="1" id="KW-0614">Plasmid</keyword>
<dbReference type="InterPro" id="IPR007337">
    <property type="entry name" value="RelB/DinJ"/>
</dbReference>
<reference evidence="1" key="2">
    <citation type="submission" date="2015-07" db="EMBL/GenBank/DDBJ databases">
        <title>Plasmids, circular viruses and viroids from rat gut.</title>
        <authorList>
            <person name="Jorgensen T.J."/>
            <person name="Hansen M.A."/>
            <person name="Xu Z."/>
            <person name="Tabak M.A."/>
            <person name="Sorensen S.J."/>
            <person name="Hansen L.H."/>
        </authorList>
    </citation>
    <scope>NUCLEOTIDE SEQUENCE</scope>
    <source>
        <plasmid evidence="1">pRGFK0834</plasmid>
    </source>
</reference>
<sequence>METRVQFRVEPEIKLLAMKALEKKGISLSDALRSFLEKLASTEKLMTNEEVWLKEQIEETFARVARGDNTYYSEDEAEERMKSFILKMENQK</sequence>